<feature type="transmembrane region" description="Helical" evidence="10">
    <location>
        <begin position="43"/>
        <end position="63"/>
    </location>
</feature>
<dbReference type="InterPro" id="IPR004856">
    <property type="entry name" value="Glyco_trans_ALG6/ALG8"/>
</dbReference>
<feature type="transmembrane region" description="Helical" evidence="10">
    <location>
        <begin position="368"/>
        <end position="399"/>
    </location>
</feature>
<keyword evidence="12" id="KW-1185">Reference proteome</keyword>
<dbReference type="GO" id="GO:0042281">
    <property type="term" value="F:dolichyl pyrophosphate Man9GlcNAc2 alpha-1,3-glucosyltransferase activity"/>
    <property type="evidence" value="ECO:0007669"/>
    <property type="project" value="TreeGrafter"/>
</dbReference>
<keyword evidence="8 10" id="KW-1133">Transmembrane helix</keyword>
<evidence type="ECO:0000256" key="10">
    <source>
        <dbReference type="RuleBase" id="RU363110"/>
    </source>
</evidence>
<keyword evidence="5 10" id="KW-0808">Transferase</keyword>
<feature type="transmembrane region" description="Helical" evidence="10">
    <location>
        <begin position="451"/>
        <end position="471"/>
    </location>
</feature>
<evidence type="ECO:0000256" key="4">
    <source>
        <dbReference type="ARBA" id="ARBA00022676"/>
    </source>
</evidence>
<name>A0A9P1MXE8_9PELO</name>
<sequence>MNEKITSKGRTKNCNDFKISESGRKRKFESIGDVDLSADSNSVIAISLILSCLFLIQSVLALGSYSGESTPPMFGDFEAQRHWMEITYNLPIEKWYVNDTMNDLQYWGLDYPPLTAYHHWIMGIISKKINPDWIELFESRGYESVSHKLFMRISAIIPFILFYIPPLISLFFRSSKKSSLSPVIQTSLALFYPGLLVIDNAHFQYNSISLGLFLISYCFLTNSKTLLGAMFFVLALNYKQMELYHSLPIFIVILSRSIKKPVFSNIPNSILQITKVGIVVISSFFIIWLPFILTGTAKDVLIRVFPFNRGIYEDKVASFWCAFSFILKRLPIQNIQIYLSSAAVLIFSIPSLITLFNKSSERNFRISLFTTSLSFFLFSFHVHEKTILLVAVCAILLFPDYPSDVIWFLNISNISMFSLCVKDGNSLVLMLFVAYFITSIYFWNHLEDEKIYLKSASVIIGIIVCLLELFGPIPARFPHIYQLANAFFSCVHFIYFLMSFTYRILGDSTKNIKNE</sequence>
<feature type="transmembrane region" description="Helical" evidence="10">
    <location>
        <begin position="180"/>
        <end position="198"/>
    </location>
</feature>
<feature type="transmembrane region" description="Helical" evidence="10">
    <location>
        <begin position="428"/>
        <end position="445"/>
    </location>
</feature>
<evidence type="ECO:0000256" key="7">
    <source>
        <dbReference type="ARBA" id="ARBA00022824"/>
    </source>
</evidence>
<feature type="transmembrane region" description="Helical" evidence="10">
    <location>
        <begin position="270"/>
        <end position="293"/>
    </location>
</feature>
<comment type="subcellular location">
    <subcellularLocation>
        <location evidence="1 10">Endoplasmic reticulum membrane</location>
        <topology evidence="1 10">Multi-pass membrane protein</topology>
    </subcellularLocation>
</comment>
<dbReference type="EC" id="2.4.1.-" evidence="10"/>
<evidence type="ECO:0000256" key="8">
    <source>
        <dbReference type="ARBA" id="ARBA00022989"/>
    </source>
</evidence>
<evidence type="ECO:0000256" key="3">
    <source>
        <dbReference type="ARBA" id="ARBA00008715"/>
    </source>
</evidence>
<dbReference type="AlphaFoldDB" id="A0A9P1MXE8"/>
<keyword evidence="9 10" id="KW-0472">Membrane</keyword>
<feature type="transmembrane region" description="Helical" evidence="10">
    <location>
        <begin position="149"/>
        <end position="168"/>
    </location>
</feature>
<reference evidence="11" key="1">
    <citation type="submission" date="2022-11" db="EMBL/GenBank/DDBJ databases">
        <authorList>
            <person name="Kikuchi T."/>
        </authorList>
    </citation>
    <scope>NUCLEOTIDE SEQUENCE</scope>
    <source>
        <strain evidence="11">PS1010</strain>
    </source>
</reference>
<dbReference type="PANTHER" id="PTHR12413">
    <property type="entry name" value="DOLICHYL GLYCOSYLTRANSFERASE"/>
    <property type="match status" value="1"/>
</dbReference>
<feature type="transmembrane region" description="Helical" evidence="10">
    <location>
        <begin position="335"/>
        <end position="356"/>
    </location>
</feature>
<evidence type="ECO:0000256" key="9">
    <source>
        <dbReference type="ARBA" id="ARBA00023136"/>
    </source>
</evidence>
<comment type="similarity">
    <text evidence="3 10">Belongs to the ALG6/ALG8 glucosyltransferase family.</text>
</comment>
<protein>
    <recommendedName>
        <fullName evidence="10">Alpha-1,3-glucosyltransferase</fullName>
        <ecNumber evidence="10">2.4.1.-</ecNumber>
    </recommendedName>
</protein>
<keyword evidence="4 10" id="KW-0328">Glycosyltransferase</keyword>
<evidence type="ECO:0000256" key="6">
    <source>
        <dbReference type="ARBA" id="ARBA00022692"/>
    </source>
</evidence>
<dbReference type="OrthoDB" id="4983at2759"/>
<gene>
    <name evidence="11" type="ORF">CAMP_LOCUS5070</name>
</gene>
<keyword evidence="6 10" id="KW-0812">Transmembrane</keyword>
<keyword evidence="7 10" id="KW-0256">Endoplasmic reticulum</keyword>
<evidence type="ECO:0000256" key="5">
    <source>
        <dbReference type="ARBA" id="ARBA00022679"/>
    </source>
</evidence>
<evidence type="ECO:0000256" key="2">
    <source>
        <dbReference type="ARBA" id="ARBA00004922"/>
    </source>
</evidence>
<evidence type="ECO:0000256" key="1">
    <source>
        <dbReference type="ARBA" id="ARBA00004477"/>
    </source>
</evidence>
<dbReference type="Proteomes" id="UP001152747">
    <property type="component" value="Unassembled WGS sequence"/>
</dbReference>
<proteinExistence type="inferred from homology"/>
<comment type="caution">
    <text evidence="11">The sequence shown here is derived from an EMBL/GenBank/DDBJ whole genome shotgun (WGS) entry which is preliminary data.</text>
</comment>
<organism evidence="11 12">
    <name type="scientific">Caenorhabditis angaria</name>
    <dbReference type="NCBI Taxonomy" id="860376"/>
    <lineage>
        <taxon>Eukaryota</taxon>
        <taxon>Metazoa</taxon>
        <taxon>Ecdysozoa</taxon>
        <taxon>Nematoda</taxon>
        <taxon>Chromadorea</taxon>
        <taxon>Rhabditida</taxon>
        <taxon>Rhabditina</taxon>
        <taxon>Rhabditomorpha</taxon>
        <taxon>Rhabditoidea</taxon>
        <taxon>Rhabditidae</taxon>
        <taxon>Peloderinae</taxon>
        <taxon>Caenorhabditis</taxon>
    </lineage>
</organism>
<feature type="transmembrane region" description="Helical" evidence="10">
    <location>
        <begin position="210"/>
        <end position="235"/>
    </location>
</feature>
<evidence type="ECO:0000313" key="11">
    <source>
        <dbReference type="EMBL" id="CAI5442433.1"/>
    </source>
</evidence>
<feature type="transmembrane region" description="Helical" evidence="10">
    <location>
        <begin position="483"/>
        <end position="505"/>
    </location>
</feature>
<accession>A0A9P1MXE8</accession>
<dbReference type="GO" id="GO:0005789">
    <property type="term" value="C:endoplasmic reticulum membrane"/>
    <property type="evidence" value="ECO:0007669"/>
    <property type="project" value="UniProtKB-SubCell"/>
</dbReference>
<dbReference type="Pfam" id="PF03155">
    <property type="entry name" value="Alg6_Alg8"/>
    <property type="match status" value="1"/>
</dbReference>
<evidence type="ECO:0000313" key="12">
    <source>
        <dbReference type="Proteomes" id="UP001152747"/>
    </source>
</evidence>
<dbReference type="PANTHER" id="PTHR12413:SF1">
    <property type="entry name" value="DOLICHYL PYROPHOSPHATE MAN9GLCNAC2 ALPHA-1,3-GLUCOSYLTRANSFERASE"/>
    <property type="match status" value="1"/>
</dbReference>
<comment type="pathway">
    <text evidence="2 10">Protein modification; protein glycosylation.</text>
</comment>
<dbReference type="EMBL" id="CANHGI010000002">
    <property type="protein sequence ID" value="CAI5442433.1"/>
    <property type="molecule type" value="Genomic_DNA"/>
</dbReference>